<proteinExistence type="predicted"/>
<dbReference type="Proteomes" id="UP000034617">
    <property type="component" value="Unassembled WGS sequence"/>
</dbReference>
<keyword evidence="3 6" id="KW-0812">Transmembrane</keyword>
<feature type="transmembrane region" description="Helical" evidence="6">
    <location>
        <begin position="16"/>
        <end position="37"/>
    </location>
</feature>
<dbReference type="EMBL" id="LCHM01000015">
    <property type="protein sequence ID" value="KKT38009.1"/>
    <property type="molecule type" value="Genomic_DNA"/>
</dbReference>
<evidence type="ECO:0000256" key="5">
    <source>
        <dbReference type="ARBA" id="ARBA00023136"/>
    </source>
</evidence>
<evidence type="ECO:0000256" key="1">
    <source>
        <dbReference type="ARBA" id="ARBA00004167"/>
    </source>
</evidence>
<dbReference type="PANTHER" id="PTHR30093">
    <property type="entry name" value="GENERAL SECRETION PATHWAY PROTEIN G"/>
    <property type="match status" value="1"/>
</dbReference>
<name>A0A0G1JRC6_9BACT</name>
<organism evidence="7 8">
    <name type="scientific">Candidatus Gottesmanbacteria bacterium GW2011_GWB1_44_11c</name>
    <dbReference type="NCBI Taxonomy" id="1618447"/>
    <lineage>
        <taxon>Bacteria</taxon>
        <taxon>Candidatus Gottesmaniibacteriota</taxon>
    </lineage>
</organism>
<dbReference type="Gene3D" id="3.30.700.10">
    <property type="entry name" value="Glycoprotein, Type 4 Pilin"/>
    <property type="match status" value="1"/>
</dbReference>
<dbReference type="PROSITE" id="PS00409">
    <property type="entry name" value="PROKAR_NTER_METHYL"/>
    <property type="match status" value="1"/>
</dbReference>
<keyword evidence="5 6" id="KW-0472">Membrane</keyword>
<evidence type="ECO:0008006" key="9">
    <source>
        <dbReference type="Google" id="ProtNLM"/>
    </source>
</evidence>
<keyword evidence="2" id="KW-0488">Methylation</keyword>
<dbReference type="Pfam" id="PF07963">
    <property type="entry name" value="N_methyl"/>
    <property type="match status" value="1"/>
</dbReference>
<dbReference type="AlphaFoldDB" id="A0A0G1JRC6"/>
<gene>
    <name evidence="7" type="ORF">UW22_C0015G0019</name>
</gene>
<dbReference type="SUPFAM" id="SSF54523">
    <property type="entry name" value="Pili subunits"/>
    <property type="match status" value="1"/>
</dbReference>
<comment type="caution">
    <text evidence="7">The sequence shown here is derived from an EMBL/GenBank/DDBJ whole genome shotgun (WGS) entry which is preliminary data.</text>
</comment>
<evidence type="ECO:0000256" key="6">
    <source>
        <dbReference type="SAM" id="Phobius"/>
    </source>
</evidence>
<comment type="subcellular location">
    <subcellularLocation>
        <location evidence="1">Membrane</location>
        <topology evidence="1">Single-pass membrane protein</topology>
    </subcellularLocation>
</comment>
<evidence type="ECO:0000313" key="8">
    <source>
        <dbReference type="Proteomes" id="UP000034617"/>
    </source>
</evidence>
<sequence length="125" mass="13557">MEAIMVKHRGFTLLELLIVIGLIGILIAISVTSYTTIQKKSRDSRRMGDLKAVQNALEQYYADYAAYPATDYSTLTTTYLPGGPPSDPKTKCYYKQTLGDTTGYSICADLEGTGTFACSTPCSGC</sequence>
<dbReference type="PRINTS" id="PR00813">
    <property type="entry name" value="BCTERIALGSPG"/>
</dbReference>
<evidence type="ECO:0000313" key="7">
    <source>
        <dbReference type="EMBL" id="KKT38009.1"/>
    </source>
</evidence>
<accession>A0A0G1JRC6</accession>
<dbReference type="GO" id="GO:0015628">
    <property type="term" value="P:protein secretion by the type II secretion system"/>
    <property type="evidence" value="ECO:0007669"/>
    <property type="project" value="InterPro"/>
</dbReference>
<dbReference type="GO" id="GO:0015627">
    <property type="term" value="C:type II protein secretion system complex"/>
    <property type="evidence" value="ECO:0007669"/>
    <property type="project" value="InterPro"/>
</dbReference>
<keyword evidence="4 6" id="KW-1133">Transmembrane helix</keyword>
<evidence type="ECO:0000256" key="4">
    <source>
        <dbReference type="ARBA" id="ARBA00022989"/>
    </source>
</evidence>
<protein>
    <recommendedName>
        <fullName evidence="9">Type II secretion system protein G</fullName>
    </recommendedName>
</protein>
<evidence type="ECO:0000256" key="3">
    <source>
        <dbReference type="ARBA" id="ARBA00022692"/>
    </source>
</evidence>
<dbReference type="NCBIfam" id="TIGR02532">
    <property type="entry name" value="IV_pilin_GFxxxE"/>
    <property type="match status" value="1"/>
</dbReference>
<evidence type="ECO:0000256" key="2">
    <source>
        <dbReference type="ARBA" id="ARBA00022481"/>
    </source>
</evidence>
<dbReference type="InterPro" id="IPR000983">
    <property type="entry name" value="Bac_GSPG_pilin"/>
</dbReference>
<dbReference type="InterPro" id="IPR012902">
    <property type="entry name" value="N_methyl_site"/>
</dbReference>
<dbReference type="GO" id="GO:0016020">
    <property type="term" value="C:membrane"/>
    <property type="evidence" value="ECO:0007669"/>
    <property type="project" value="UniProtKB-SubCell"/>
</dbReference>
<dbReference type="PANTHER" id="PTHR30093:SF44">
    <property type="entry name" value="TYPE II SECRETION SYSTEM CORE PROTEIN G"/>
    <property type="match status" value="1"/>
</dbReference>
<dbReference type="InterPro" id="IPR045584">
    <property type="entry name" value="Pilin-like"/>
</dbReference>
<reference evidence="7 8" key="1">
    <citation type="journal article" date="2015" name="Nature">
        <title>rRNA introns, odd ribosomes, and small enigmatic genomes across a large radiation of phyla.</title>
        <authorList>
            <person name="Brown C.T."/>
            <person name="Hug L.A."/>
            <person name="Thomas B.C."/>
            <person name="Sharon I."/>
            <person name="Castelle C.J."/>
            <person name="Singh A."/>
            <person name="Wilkins M.J."/>
            <person name="Williams K.H."/>
            <person name="Banfield J.F."/>
        </authorList>
    </citation>
    <scope>NUCLEOTIDE SEQUENCE [LARGE SCALE GENOMIC DNA]</scope>
</reference>